<dbReference type="EMBL" id="PYGA01000011">
    <property type="protein sequence ID" value="PSK96616.1"/>
    <property type="molecule type" value="Genomic_DNA"/>
</dbReference>
<evidence type="ECO:0008006" key="4">
    <source>
        <dbReference type="Google" id="ProtNLM"/>
    </source>
</evidence>
<evidence type="ECO:0000256" key="1">
    <source>
        <dbReference type="SAM" id="MobiDB-lite"/>
    </source>
</evidence>
<evidence type="ECO:0000313" key="2">
    <source>
        <dbReference type="EMBL" id="PSK96616.1"/>
    </source>
</evidence>
<dbReference type="AlphaFoldDB" id="A0A2P8DHC5"/>
<comment type="caution">
    <text evidence="2">The sequence shown here is derived from an EMBL/GenBank/DDBJ whole genome shotgun (WGS) entry which is preliminary data.</text>
</comment>
<proteinExistence type="predicted"/>
<organism evidence="2 3">
    <name type="scientific">Murinocardiopsis flavida</name>
    <dbReference type="NCBI Taxonomy" id="645275"/>
    <lineage>
        <taxon>Bacteria</taxon>
        <taxon>Bacillati</taxon>
        <taxon>Actinomycetota</taxon>
        <taxon>Actinomycetes</taxon>
        <taxon>Streptosporangiales</taxon>
        <taxon>Nocardiopsidaceae</taxon>
        <taxon>Murinocardiopsis</taxon>
    </lineage>
</organism>
<dbReference type="RefSeq" id="WP_146165579.1">
    <property type="nucleotide sequence ID" value="NZ_PYGA01000011.1"/>
</dbReference>
<dbReference type="OrthoDB" id="4949931at2"/>
<keyword evidence="3" id="KW-1185">Reference proteome</keyword>
<reference evidence="2 3" key="1">
    <citation type="submission" date="2018-03" db="EMBL/GenBank/DDBJ databases">
        <title>Genomic Encyclopedia of Archaeal and Bacterial Type Strains, Phase II (KMG-II): from individual species to whole genera.</title>
        <authorList>
            <person name="Goeker M."/>
        </authorList>
    </citation>
    <scope>NUCLEOTIDE SEQUENCE [LARGE SCALE GENOMIC DNA]</scope>
    <source>
        <strain evidence="2 3">DSM 45312</strain>
    </source>
</reference>
<evidence type="ECO:0000313" key="3">
    <source>
        <dbReference type="Proteomes" id="UP000240542"/>
    </source>
</evidence>
<sequence length="110" mass="12439">MTDAPKNAPGSHLVLHTKEKAAAILGVRVSWLERRAAERKVPFTLLGGRYMFTDLHLKEIVALYEQGPTGNTAKPKQDLRRRRRTSTRPQPTRGGVAPLVPRPRVRDDRH</sequence>
<accession>A0A2P8DHC5</accession>
<gene>
    <name evidence="2" type="ORF">CLV63_111213</name>
</gene>
<feature type="region of interest" description="Disordered" evidence="1">
    <location>
        <begin position="65"/>
        <end position="110"/>
    </location>
</feature>
<protein>
    <recommendedName>
        <fullName evidence="4">Excisionase family DNA binding protein</fullName>
    </recommendedName>
</protein>
<name>A0A2P8DHC5_9ACTN</name>
<dbReference type="Proteomes" id="UP000240542">
    <property type="component" value="Unassembled WGS sequence"/>
</dbReference>